<keyword evidence="7 9" id="KW-1133">Transmembrane helix</keyword>
<evidence type="ECO:0000256" key="5">
    <source>
        <dbReference type="ARBA" id="ARBA00022519"/>
    </source>
</evidence>
<dbReference type="GO" id="GO:0005886">
    <property type="term" value="C:plasma membrane"/>
    <property type="evidence" value="ECO:0007669"/>
    <property type="project" value="UniProtKB-SubCell"/>
</dbReference>
<comment type="similarity">
    <text evidence="2 9">Belongs to the membrane fusion protein (MFP) (TC 8.A.1) family.</text>
</comment>
<evidence type="ECO:0000256" key="7">
    <source>
        <dbReference type="ARBA" id="ARBA00022989"/>
    </source>
</evidence>
<name>A0A212S9X9_RHOAC</name>
<dbReference type="Proteomes" id="UP000198418">
    <property type="component" value="Unassembled WGS sequence"/>
</dbReference>
<sequence length="464" mass="51768">MTAKKLLETVSSWVELGREIVNAKTSAAPEKDGKSLTDWRPIAFAGYTVIGMTFGVAGVWAAVAKLDKAVMASGFVETEMNRKTIQHFEGGIIREILVKEGEHVAQGQPLFRLQRIQAEASRDTVVSQLNSALALEARLLAEREQKESIVWPAELASQKDDPNLPRIMADQAHQFSERRASLGGQIDILEKRVEQLGKQIQGIAIEKDSTQKQVAYINQELVNLRELATKKLVPLTRVFSMERERTRLEGVIGQSDADTAKAESTIGETKLQIQQARQKFQEEVASNLLDTRQKVSELQERKRVAQDVLTRVDIATPRSGTVQNLKVFTIGQVIRSGEPLLDIVPDDEPLIVSAQFSPTDIDIVYAGMQAEIRFPAFHARSIPVMMGELRSLSHDRLMDEMTRQYYFRGVIALNRADIPEDYRARLRSGMPAEVVVAAGERTVLSYIVSPLTGSLRKALREPND</sequence>
<dbReference type="InterPro" id="IPR050739">
    <property type="entry name" value="MFP"/>
</dbReference>
<dbReference type="SUPFAM" id="SSF111369">
    <property type="entry name" value="HlyD-like secretion proteins"/>
    <property type="match status" value="1"/>
</dbReference>
<evidence type="ECO:0000256" key="1">
    <source>
        <dbReference type="ARBA" id="ARBA00004377"/>
    </source>
</evidence>
<dbReference type="Gene3D" id="2.40.30.170">
    <property type="match status" value="1"/>
</dbReference>
<dbReference type="Pfam" id="PF26002">
    <property type="entry name" value="Beta-barrel_AprE"/>
    <property type="match status" value="1"/>
</dbReference>
<evidence type="ECO:0000256" key="9">
    <source>
        <dbReference type="RuleBase" id="RU365093"/>
    </source>
</evidence>
<feature type="domain" description="AprE-like long alpha-helical hairpin" evidence="10">
    <location>
        <begin position="118"/>
        <end position="308"/>
    </location>
</feature>
<dbReference type="PRINTS" id="PR01490">
    <property type="entry name" value="RTXTOXIND"/>
</dbReference>
<keyword evidence="3 9" id="KW-0813">Transport</keyword>
<keyword evidence="5 9" id="KW-0997">Cell inner membrane</keyword>
<reference evidence="13" key="1">
    <citation type="submission" date="2017-06" db="EMBL/GenBank/DDBJ databases">
        <authorList>
            <person name="Varghese N."/>
            <person name="Submissions S."/>
        </authorList>
    </citation>
    <scope>NUCLEOTIDE SEQUENCE [LARGE SCALE GENOMIC DNA]</scope>
    <source>
        <strain evidence="13">DSM 137</strain>
    </source>
</reference>
<evidence type="ECO:0000256" key="2">
    <source>
        <dbReference type="ARBA" id="ARBA00009477"/>
    </source>
</evidence>
<dbReference type="OrthoDB" id="9810980at2"/>
<proteinExistence type="inferred from homology"/>
<dbReference type="InterPro" id="IPR058781">
    <property type="entry name" value="HH_AprE-like"/>
</dbReference>
<comment type="subcellular location">
    <subcellularLocation>
        <location evidence="1 9">Cell inner membrane</location>
        <topology evidence="1 9">Single-pass membrane protein</topology>
    </subcellularLocation>
</comment>
<dbReference type="GO" id="GO:0015031">
    <property type="term" value="P:protein transport"/>
    <property type="evidence" value="ECO:0007669"/>
    <property type="project" value="InterPro"/>
</dbReference>
<keyword evidence="4 9" id="KW-1003">Cell membrane</keyword>
<keyword evidence="8 9" id="KW-0472">Membrane</keyword>
<protein>
    <recommendedName>
        <fullName evidence="9">Membrane fusion protein (MFP) family protein</fullName>
    </recommendedName>
</protein>
<dbReference type="InterPro" id="IPR010129">
    <property type="entry name" value="T1SS_HlyD"/>
</dbReference>
<evidence type="ECO:0000256" key="8">
    <source>
        <dbReference type="ARBA" id="ARBA00023136"/>
    </source>
</evidence>
<gene>
    <name evidence="12" type="ORF">SAMN06265338_11910</name>
</gene>
<dbReference type="PANTHER" id="PTHR30386:SF17">
    <property type="entry name" value="ALKALINE PROTEASE SECRETION PROTEIN APRE"/>
    <property type="match status" value="1"/>
</dbReference>
<dbReference type="NCBIfam" id="TIGR01843">
    <property type="entry name" value="type_I_hlyD"/>
    <property type="match status" value="1"/>
</dbReference>
<keyword evidence="13" id="KW-1185">Reference proteome</keyword>
<dbReference type="EMBL" id="FYDG01000019">
    <property type="protein sequence ID" value="SNB82244.1"/>
    <property type="molecule type" value="Genomic_DNA"/>
</dbReference>
<accession>A0A212S9X9</accession>
<dbReference type="Pfam" id="PF25994">
    <property type="entry name" value="HH_AprE"/>
    <property type="match status" value="1"/>
</dbReference>
<organism evidence="12 13">
    <name type="scientific">Rhodoblastus acidophilus</name>
    <name type="common">Rhodopseudomonas acidophila</name>
    <dbReference type="NCBI Taxonomy" id="1074"/>
    <lineage>
        <taxon>Bacteria</taxon>
        <taxon>Pseudomonadati</taxon>
        <taxon>Pseudomonadota</taxon>
        <taxon>Alphaproteobacteria</taxon>
        <taxon>Hyphomicrobiales</taxon>
        <taxon>Rhodoblastaceae</taxon>
        <taxon>Rhodoblastus</taxon>
    </lineage>
</organism>
<evidence type="ECO:0000256" key="3">
    <source>
        <dbReference type="ARBA" id="ARBA00022448"/>
    </source>
</evidence>
<dbReference type="InterPro" id="IPR058982">
    <property type="entry name" value="Beta-barrel_AprE"/>
</dbReference>
<evidence type="ECO:0000256" key="4">
    <source>
        <dbReference type="ARBA" id="ARBA00022475"/>
    </source>
</evidence>
<evidence type="ECO:0000259" key="10">
    <source>
        <dbReference type="Pfam" id="PF25994"/>
    </source>
</evidence>
<dbReference type="PANTHER" id="PTHR30386">
    <property type="entry name" value="MEMBRANE FUSION SUBUNIT OF EMRAB-TOLC MULTIDRUG EFFLUX PUMP"/>
    <property type="match status" value="1"/>
</dbReference>
<evidence type="ECO:0000313" key="13">
    <source>
        <dbReference type="Proteomes" id="UP000198418"/>
    </source>
</evidence>
<dbReference type="Gene3D" id="2.40.50.100">
    <property type="match status" value="1"/>
</dbReference>
<keyword evidence="6 9" id="KW-0812">Transmembrane</keyword>
<feature type="domain" description="AprE-like beta-barrel" evidence="11">
    <location>
        <begin position="350"/>
        <end position="438"/>
    </location>
</feature>
<feature type="transmembrane region" description="Helical" evidence="9">
    <location>
        <begin position="42"/>
        <end position="63"/>
    </location>
</feature>
<evidence type="ECO:0000259" key="11">
    <source>
        <dbReference type="Pfam" id="PF26002"/>
    </source>
</evidence>
<dbReference type="AlphaFoldDB" id="A0A212S9X9"/>
<evidence type="ECO:0000256" key="6">
    <source>
        <dbReference type="ARBA" id="ARBA00022692"/>
    </source>
</evidence>
<evidence type="ECO:0000313" key="12">
    <source>
        <dbReference type="EMBL" id="SNB82244.1"/>
    </source>
</evidence>
<dbReference type="RefSeq" id="WP_158255326.1">
    <property type="nucleotide sequence ID" value="NZ_FYDG01000019.1"/>
</dbReference>